<dbReference type="AlphaFoldDB" id="A0A3R9WSV9"/>
<keyword evidence="1" id="KW-0969">Cilium</keyword>
<protein>
    <submittedName>
        <fullName evidence="1">Flagellar biosynthesis regulatory protein FlaF</fullName>
    </submittedName>
</protein>
<dbReference type="Proteomes" id="UP000274661">
    <property type="component" value="Unassembled WGS sequence"/>
</dbReference>
<name>A0A3R9WSV9_9SPHN</name>
<sequence>MSLASYSRAQTLAEHPRTTEYRLIAQVTAQVQAQWAHGLRGAALVPVLHRNREMWSAFAADCAAAGNGLPDGLRAAIISLSLWVDRFTSGVVRGEEDIEPLLEVNRSIMEGLAAAGSATLPKLHSVASRE</sequence>
<gene>
    <name evidence="1" type="primary">flaF</name>
    <name evidence="1" type="ORF">HMF7854_09125</name>
</gene>
<proteinExistence type="predicted"/>
<dbReference type="GO" id="GO:0044781">
    <property type="term" value="P:bacterial-type flagellum organization"/>
    <property type="evidence" value="ECO:0007669"/>
    <property type="project" value="InterPro"/>
</dbReference>
<dbReference type="InterPro" id="IPR010845">
    <property type="entry name" value="FlaF"/>
</dbReference>
<keyword evidence="1" id="KW-0966">Cell projection</keyword>
<reference evidence="1 2" key="1">
    <citation type="submission" date="2018-12" db="EMBL/GenBank/DDBJ databases">
        <title>Sphingomonas sp. HMF7854 Genome sequencing and assembly.</title>
        <authorList>
            <person name="Cha I."/>
            <person name="Kang H."/>
            <person name="Kim H."/>
            <person name="Kang J."/>
            <person name="Joh K."/>
        </authorList>
    </citation>
    <scope>NUCLEOTIDE SEQUENCE [LARGE SCALE GENOMIC DNA]</scope>
    <source>
        <strain evidence="1 2">HMF7854</strain>
    </source>
</reference>
<evidence type="ECO:0000313" key="2">
    <source>
        <dbReference type="Proteomes" id="UP000274661"/>
    </source>
</evidence>
<dbReference type="NCBIfam" id="NF009435">
    <property type="entry name" value="PRK12794.1"/>
    <property type="match status" value="1"/>
</dbReference>
<dbReference type="EMBL" id="RWJF01000001">
    <property type="protein sequence ID" value="RST30976.1"/>
    <property type="molecule type" value="Genomic_DNA"/>
</dbReference>
<accession>A0A3R9WSV9</accession>
<dbReference type="Pfam" id="PF07309">
    <property type="entry name" value="FlaF"/>
    <property type="match status" value="1"/>
</dbReference>
<organism evidence="1 2">
    <name type="scientific">Sphingomonas ginkgonis</name>
    <dbReference type="NCBI Taxonomy" id="2315330"/>
    <lineage>
        <taxon>Bacteria</taxon>
        <taxon>Pseudomonadati</taxon>
        <taxon>Pseudomonadota</taxon>
        <taxon>Alphaproteobacteria</taxon>
        <taxon>Sphingomonadales</taxon>
        <taxon>Sphingomonadaceae</taxon>
        <taxon>Sphingomonas</taxon>
    </lineage>
</organism>
<dbReference type="OrthoDB" id="9808944at2"/>
<keyword evidence="1" id="KW-0282">Flagellum</keyword>
<keyword evidence="2" id="KW-1185">Reference proteome</keyword>
<evidence type="ECO:0000313" key="1">
    <source>
        <dbReference type="EMBL" id="RST30976.1"/>
    </source>
</evidence>
<comment type="caution">
    <text evidence="1">The sequence shown here is derived from an EMBL/GenBank/DDBJ whole genome shotgun (WGS) entry which is preliminary data.</text>
</comment>
<dbReference type="RefSeq" id="WP_126718810.1">
    <property type="nucleotide sequence ID" value="NZ_RWJF01000001.1"/>
</dbReference>